<dbReference type="GO" id="GO:0008171">
    <property type="term" value="F:O-methyltransferase activity"/>
    <property type="evidence" value="ECO:0007669"/>
    <property type="project" value="InterPro"/>
</dbReference>
<dbReference type="SUPFAM" id="SSF53335">
    <property type="entry name" value="S-adenosyl-L-methionine-dependent methyltransferases"/>
    <property type="match status" value="1"/>
</dbReference>
<dbReference type="PIRSF" id="PIRSF005739">
    <property type="entry name" value="O-mtase"/>
    <property type="match status" value="1"/>
</dbReference>
<evidence type="ECO:0000259" key="6">
    <source>
        <dbReference type="Pfam" id="PF08100"/>
    </source>
</evidence>
<proteinExistence type="predicted"/>
<keyword evidence="8" id="KW-1185">Reference proteome</keyword>
<dbReference type="GO" id="GO:0046983">
    <property type="term" value="F:protein dimerization activity"/>
    <property type="evidence" value="ECO:0007669"/>
    <property type="project" value="InterPro"/>
</dbReference>
<evidence type="ECO:0000259" key="5">
    <source>
        <dbReference type="Pfam" id="PF00891"/>
    </source>
</evidence>
<dbReference type="InterPro" id="IPR016461">
    <property type="entry name" value="COMT-like"/>
</dbReference>
<gene>
    <name evidence="7" type="ORF">M6B38_387570</name>
</gene>
<dbReference type="SUPFAM" id="SSF46785">
    <property type="entry name" value="Winged helix' DNA-binding domain"/>
    <property type="match status" value="1"/>
</dbReference>
<comment type="caution">
    <text evidence="7">The sequence shown here is derived from an EMBL/GenBank/DDBJ whole genome shotgun (WGS) entry which is preliminary data.</text>
</comment>
<protein>
    <submittedName>
        <fullName evidence="7">O-methyltransferase ZRP4</fullName>
    </submittedName>
</protein>
<dbReference type="GO" id="GO:0008757">
    <property type="term" value="F:S-adenosylmethionine-dependent methyltransferase activity"/>
    <property type="evidence" value="ECO:0007669"/>
    <property type="project" value="UniProtKB-ARBA"/>
</dbReference>
<dbReference type="Pfam" id="PF00891">
    <property type="entry name" value="Methyltransf_2"/>
    <property type="match status" value="1"/>
</dbReference>
<dbReference type="Gene3D" id="1.10.10.10">
    <property type="entry name" value="Winged helix-like DNA-binding domain superfamily/Winged helix DNA-binding domain"/>
    <property type="match status" value="1"/>
</dbReference>
<evidence type="ECO:0000256" key="1">
    <source>
        <dbReference type="ARBA" id="ARBA00022603"/>
    </source>
</evidence>
<feature type="domain" description="O-methyltransferase dimerisation" evidence="6">
    <location>
        <begin position="24"/>
        <end position="105"/>
    </location>
</feature>
<evidence type="ECO:0000256" key="2">
    <source>
        <dbReference type="ARBA" id="ARBA00022679"/>
    </source>
</evidence>
<evidence type="ECO:0000256" key="3">
    <source>
        <dbReference type="ARBA" id="ARBA00022691"/>
    </source>
</evidence>
<evidence type="ECO:0000313" key="7">
    <source>
        <dbReference type="EMBL" id="KAJ6822863.1"/>
    </source>
</evidence>
<keyword evidence="2" id="KW-0808">Transferase</keyword>
<dbReference type="InterPro" id="IPR029063">
    <property type="entry name" value="SAM-dependent_MTases_sf"/>
</dbReference>
<name>A0AAX6G357_IRIPA</name>
<keyword evidence="3" id="KW-0949">S-adenosyl-L-methionine</keyword>
<dbReference type="InterPro" id="IPR001077">
    <property type="entry name" value="COMT_C"/>
</dbReference>
<dbReference type="InterPro" id="IPR036388">
    <property type="entry name" value="WH-like_DNA-bd_sf"/>
</dbReference>
<dbReference type="GO" id="GO:0032259">
    <property type="term" value="P:methylation"/>
    <property type="evidence" value="ECO:0007669"/>
    <property type="project" value="UniProtKB-KW"/>
</dbReference>
<feature type="domain" description="O-methyltransferase C-terminal" evidence="5">
    <location>
        <begin position="126"/>
        <end position="335"/>
    </location>
</feature>
<dbReference type="AlphaFoldDB" id="A0AAX6G357"/>
<dbReference type="FunFam" id="3.40.50.150:FF:000057">
    <property type="entry name" value="O-methyltransferase ZRP4"/>
    <property type="match status" value="1"/>
</dbReference>
<dbReference type="InterPro" id="IPR036390">
    <property type="entry name" value="WH_DNA-bd_sf"/>
</dbReference>
<dbReference type="PROSITE" id="PS51683">
    <property type="entry name" value="SAM_OMT_II"/>
    <property type="match status" value="1"/>
</dbReference>
<evidence type="ECO:0000256" key="4">
    <source>
        <dbReference type="PIRSR" id="PIRSR005739-1"/>
    </source>
</evidence>
<dbReference type="Gene3D" id="3.40.50.150">
    <property type="entry name" value="Vaccinia Virus protein VP39"/>
    <property type="match status" value="1"/>
</dbReference>
<sequence length="354" mass="38956">MPSSTNGDEAVGDLHSAAQLANTIMQFMKPMALKCAVELGVPEAIHKHGRPMSVPLLAAELSLPPSKASCLARVMRTLEHSGFFAKTSAEEVTYALTPLSRYLVEGGSDLVRGVLQPAMVTPSFRLGAWFRSDVPTAFHIDHGMSIYEYTGKNPEFNRLFNKGNANNSELVMREVVQKCGDAFEGVATLVDAGGGNGFVSRALAAAFPHLRCTVLDLPHVASQTPSERVEFVQGDMFEHIPPADAVLLKCVMHNYDDEGCLKLLKRCKEAINPSEGRRRGRLIVIDIVIDAFVDGCYSESLETRLFMDMQMMTVLGAQEREEKEWKNIFVQAGFSSYKITPLSHDSLSLIEVYP</sequence>
<organism evidence="7 8">
    <name type="scientific">Iris pallida</name>
    <name type="common">Sweet iris</name>
    <dbReference type="NCBI Taxonomy" id="29817"/>
    <lineage>
        <taxon>Eukaryota</taxon>
        <taxon>Viridiplantae</taxon>
        <taxon>Streptophyta</taxon>
        <taxon>Embryophyta</taxon>
        <taxon>Tracheophyta</taxon>
        <taxon>Spermatophyta</taxon>
        <taxon>Magnoliopsida</taxon>
        <taxon>Liliopsida</taxon>
        <taxon>Asparagales</taxon>
        <taxon>Iridaceae</taxon>
        <taxon>Iridoideae</taxon>
        <taxon>Irideae</taxon>
        <taxon>Iris</taxon>
    </lineage>
</organism>
<evidence type="ECO:0000313" key="8">
    <source>
        <dbReference type="Proteomes" id="UP001140949"/>
    </source>
</evidence>
<dbReference type="PANTHER" id="PTHR11746">
    <property type="entry name" value="O-METHYLTRANSFERASE"/>
    <property type="match status" value="1"/>
</dbReference>
<dbReference type="Proteomes" id="UP001140949">
    <property type="component" value="Unassembled WGS sequence"/>
</dbReference>
<dbReference type="EMBL" id="JANAVB010023820">
    <property type="protein sequence ID" value="KAJ6822863.1"/>
    <property type="molecule type" value="Genomic_DNA"/>
</dbReference>
<feature type="active site" description="Proton acceptor" evidence="4">
    <location>
        <position position="253"/>
    </location>
</feature>
<reference evidence="7" key="1">
    <citation type="journal article" date="2023" name="GigaByte">
        <title>Genome assembly of the bearded iris, Iris pallida Lam.</title>
        <authorList>
            <person name="Bruccoleri R.E."/>
            <person name="Oakeley E.J."/>
            <person name="Faust A.M.E."/>
            <person name="Altorfer M."/>
            <person name="Dessus-Babus S."/>
            <person name="Burckhardt D."/>
            <person name="Oertli M."/>
            <person name="Naumann U."/>
            <person name="Petersen F."/>
            <person name="Wong J."/>
        </authorList>
    </citation>
    <scope>NUCLEOTIDE SEQUENCE</scope>
    <source>
        <strain evidence="7">GSM-AAB239-AS_SAM_17_03QT</strain>
    </source>
</reference>
<accession>A0AAX6G357</accession>
<dbReference type="Pfam" id="PF08100">
    <property type="entry name" value="Dimerisation"/>
    <property type="match status" value="1"/>
</dbReference>
<dbReference type="CDD" id="cd02440">
    <property type="entry name" value="AdoMet_MTases"/>
    <property type="match status" value="1"/>
</dbReference>
<reference evidence="7" key="2">
    <citation type="submission" date="2023-04" db="EMBL/GenBank/DDBJ databases">
        <authorList>
            <person name="Bruccoleri R.E."/>
            <person name="Oakeley E.J."/>
            <person name="Faust A.-M."/>
            <person name="Dessus-Babus S."/>
            <person name="Altorfer M."/>
            <person name="Burckhardt D."/>
            <person name="Oertli M."/>
            <person name="Naumann U."/>
            <person name="Petersen F."/>
            <person name="Wong J."/>
        </authorList>
    </citation>
    <scope>NUCLEOTIDE SEQUENCE</scope>
    <source>
        <strain evidence="7">GSM-AAB239-AS_SAM_17_03QT</strain>
        <tissue evidence="7">Leaf</tissue>
    </source>
</reference>
<dbReference type="InterPro" id="IPR012967">
    <property type="entry name" value="COMT_dimerisation"/>
</dbReference>
<keyword evidence="1" id="KW-0489">Methyltransferase</keyword>